<reference evidence="5 6" key="1">
    <citation type="journal article" date="2016" name="Genome Biol. Evol.">
        <title>Divergent and convergent evolution of fungal pathogenicity.</title>
        <authorList>
            <person name="Shang Y."/>
            <person name="Xiao G."/>
            <person name="Zheng P."/>
            <person name="Cen K."/>
            <person name="Zhan S."/>
            <person name="Wang C."/>
        </authorList>
    </citation>
    <scope>NUCLEOTIDE SEQUENCE [LARGE SCALE GENOMIC DNA]</scope>
    <source>
        <strain evidence="5 6">RCEF 264</strain>
    </source>
</reference>
<dbReference type="GO" id="GO:0008270">
    <property type="term" value="F:zinc ion binding"/>
    <property type="evidence" value="ECO:0007669"/>
    <property type="project" value="InterPro"/>
</dbReference>
<dbReference type="Pfam" id="PF04082">
    <property type="entry name" value="Fungal_trans"/>
    <property type="match status" value="1"/>
</dbReference>
<evidence type="ECO:0000256" key="2">
    <source>
        <dbReference type="ARBA" id="ARBA00023242"/>
    </source>
</evidence>
<dbReference type="GO" id="GO:0006351">
    <property type="term" value="P:DNA-templated transcription"/>
    <property type="evidence" value="ECO:0007669"/>
    <property type="project" value="InterPro"/>
</dbReference>
<comment type="subcellular location">
    <subcellularLocation>
        <location evidence="1">Nucleus</location>
    </subcellularLocation>
</comment>
<dbReference type="OrthoDB" id="435881at2759"/>
<dbReference type="SMART" id="SM00906">
    <property type="entry name" value="Fungal_trans"/>
    <property type="match status" value="1"/>
</dbReference>
<evidence type="ECO:0000313" key="5">
    <source>
        <dbReference type="EMBL" id="OAA54560.1"/>
    </source>
</evidence>
<evidence type="ECO:0000259" key="4">
    <source>
        <dbReference type="SMART" id="SM00906"/>
    </source>
</evidence>
<dbReference type="GO" id="GO:0003677">
    <property type="term" value="F:DNA binding"/>
    <property type="evidence" value="ECO:0007669"/>
    <property type="project" value="InterPro"/>
</dbReference>
<dbReference type="PANTHER" id="PTHR31001">
    <property type="entry name" value="UNCHARACTERIZED TRANSCRIPTIONAL REGULATORY PROTEIN"/>
    <property type="match status" value="1"/>
</dbReference>
<accession>A0A162MDD4</accession>
<dbReference type="STRING" id="1081102.A0A162MDD4"/>
<evidence type="ECO:0000313" key="6">
    <source>
        <dbReference type="Proteomes" id="UP000076874"/>
    </source>
</evidence>
<dbReference type="EMBL" id="AZHD01000023">
    <property type="protein sequence ID" value="OAA54560.1"/>
    <property type="molecule type" value="Genomic_DNA"/>
</dbReference>
<proteinExistence type="predicted"/>
<keyword evidence="6" id="KW-1185">Reference proteome</keyword>
<feature type="domain" description="Xylanolytic transcriptional activator regulatory" evidence="4">
    <location>
        <begin position="251"/>
        <end position="326"/>
    </location>
</feature>
<dbReference type="GO" id="GO:0005634">
    <property type="term" value="C:nucleus"/>
    <property type="evidence" value="ECO:0007669"/>
    <property type="project" value="UniProtKB-SubCell"/>
</dbReference>
<dbReference type="InterPro" id="IPR007219">
    <property type="entry name" value="XnlR_reg_dom"/>
</dbReference>
<organism evidence="5 6">
    <name type="scientific">Niveomyces insectorum RCEF 264</name>
    <dbReference type="NCBI Taxonomy" id="1081102"/>
    <lineage>
        <taxon>Eukaryota</taxon>
        <taxon>Fungi</taxon>
        <taxon>Dikarya</taxon>
        <taxon>Ascomycota</taxon>
        <taxon>Pezizomycotina</taxon>
        <taxon>Sordariomycetes</taxon>
        <taxon>Hypocreomycetidae</taxon>
        <taxon>Hypocreales</taxon>
        <taxon>Cordycipitaceae</taxon>
        <taxon>Niveomyces</taxon>
    </lineage>
</organism>
<feature type="region of interest" description="Disordered" evidence="3">
    <location>
        <begin position="581"/>
        <end position="600"/>
    </location>
</feature>
<evidence type="ECO:0000256" key="1">
    <source>
        <dbReference type="ARBA" id="ARBA00004123"/>
    </source>
</evidence>
<feature type="compositionally biased region" description="Basic and acidic residues" evidence="3">
    <location>
        <begin position="581"/>
        <end position="597"/>
    </location>
</feature>
<dbReference type="Proteomes" id="UP000076874">
    <property type="component" value="Unassembled WGS sequence"/>
</dbReference>
<dbReference type="InterPro" id="IPR050613">
    <property type="entry name" value="Sec_Metabolite_Reg"/>
</dbReference>
<dbReference type="AlphaFoldDB" id="A0A162MDD4"/>
<comment type="caution">
    <text evidence="5">The sequence shown here is derived from an EMBL/GenBank/DDBJ whole genome shotgun (WGS) entry which is preliminary data.</text>
</comment>
<gene>
    <name evidence="5" type="ORF">SPI_08806</name>
</gene>
<dbReference type="PANTHER" id="PTHR31001:SF85">
    <property type="entry name" value="ZN(II)2CYS6 TRANSCRIPTION FACTOR (EUROFUNG)"/>
    <property type="match status" value="1"/>
</dbReference>
<sequence length="734" mass="81814">MLADQLKQCEALLREKGVDTSKLRQRNAPVAGARPRSRHSEAVVSTEFRFQLPPTGVSEPSPSRDEAQAVHGPARVRFTNVLWASVVEEGALEEEFVNDAGDDETLYDGDCDFVLVNQPTPSSESVHPPPAVIRQLWCIFRENVDPLTKIVHVPTVGPAVERAASNIAAVPRAFEALLFAMYSAAVMSLKDDDECTQRLGEPRHVLLTRYVAATKAALARVRFMGTTNFVVLQALLIHLIAVRATSEPRALWSLTGTAVRIAEGMGLDRDGTHLGLSPFETEMRRRVWWQLKMNDFQVAELCGRPKFHDLHTGGAATKWPSNIDDDQLHPAMEWDVLLPTQTEQKRATDAVFLSLKCEFLKLAAERVATLRRARAASDPWDLYTPQEGGNDAANMEGSFCDAEERLESRYLRYCDPSQPLHLMAMLMARCAISILRFMAHHPRRWTNGAPSPVSERERQWVWNVCLQILDRQNMLQSSPHLRQFAWYAPHCRQWHAIIHVLDTLRAEEPLAADADRAWSLVARTYENNPDMTLDMRKPIHVAVANLCLQAYSKYEAAVESGRLTSSSLSSVRPVAERLRHQREAARAKKQKQQENRKTLSTVTTGATRANMPGNDLIPAPGQETGVSSSCNTLQHAQQLELPTQMTSADIPFSRPSAAMDKDVFWFSYGLDTSYANDTAAAGMDVDVLLGQGSSIGDDATNMVSWDQWDSWVMGSSTTRGQDSREDFATIGFLG</sequence>
<name>A0A162MDD4_9HYPO</name>
<evidence type="ECO:0000256" key="3">
    <source>
        <dbReference type="SAM" id="MobiDB-lite"/>
    </source>
</evidence>
<protein>
    <submittedName>
        <fullName evidence="5">Transcription factor</fullName>
    </submittedName>
</protein>
<dbReference type="CDD" id="cd12148">
    <property type="entry name" value="fungal_TF_MHR"/>
    <property type="match status" value="1"/>
</dbReference>
<keyword evidence="2" id="KW-0539">Nucleus</keyword>
<feature type="region of interest" description="Disordered" evidence="3">
    <location>
        <begin position="23"/>
        <end position="43"/>
    </location>
</feature>